<proteinExistence type="predicted"/>
<protein>
    <submittedName>
        <fullName evidence="1">Nucleotidyltransferase domain-containing protein</fullName>
    </submittedName>
</protein>
<sequence>MQPITPNSLPIPQVTYHTAIKDLLMCLKSALRDDLHSVYIYGSVAQGRAIAGVSDLNVVVVTQSSLSASQKKVFNTIDWRFQKNFPFVDAVSIRSTVINDVVSLDALFTWGFLLKQCCVCVHGDDLAECFGDYVASWEIAKQWNMDIGQSVPILRHRIAVANTDKALLKAQREMAKKLLRAAYGLIMPKTKRWYDEPHQCAQQFLVHYPEKRIVIERLEILLGPRVIPKRSVVALLDDFGQWLVSEYKKTEFRIG</sequence>
<keyword evidence="2" id="KW-1185">Reference proteome</keyword>
<evidence type="ECO:0000313" key="2">
    <source>
        <dbReference type="Proteomes" id="UP001155587"/>
    </source>
</evidence>
<dbReference type="AlphaFoldDB" id="A0A9X3CKR7"/>
<organism evidence="1 2">
    <name type="scientific">Vibrio qingdaonensis</name>
    <dbReference type="NCBI Taxonomy" id="2829491"/>
    <lineage>
        <taxon>Bacteria</taxon>
        <taxon>Pseudomonadati</taxon>
        <taxon>Pseudomonadota</taxon>
        <taxon>Gammaproteobacteria</taxon>
        <taxon>Vibrionales</taxon>
        <taxon>Vibrionaceae</taxon>
        <taxon>Vibrio</taxon>
    </lineage>
</organism>
<accession>A0A9X3CKR7</accession>
<dbReference type="SUPFAM" id="SSF81301">
    <property type="entry name" value="Nucleotidyltransferase"/>
    <property type="match status" value="1"/>
</dbReference>
<dbReference type="EMBL" id="JAKRRY010000002">
    <property type="protein sequence ID" value="MCW8345039.1"/>
    <property type="molecule type" value="Genomic_DNA"/>
</dbReference>
<evidence type="ECO:0000313" key="1">
    <source>
        <dbReference type="EMBL" id="MCW8345039.1"/>
    </source>
</evidence>
<dbReference type="InterPro" id="IPR043519">
    <property type="entry name" value="NT_sf"/>
</dbReference>
<dbReference type="Gene3D" id="3.30.460.10">
    <property type="entry name" value="Beta Polymerase, domain 2"/>
    <property type="match status" value="1"/>
</dbReference>
<comment type="caution">
    <text evidence="1">The sequence shown here is derived from an EMBL/GenBank/DDBJ whole genome shotgun (WGS) entry which is preliminary data.</text>
</comment>
<reference evidence="1" key="1">
    <citation type="submission" date="2022-02" db="EMBL/GenBank/DDBJ databases">
        <title>Vibrio sp. nov, a new bacterium isolated from seawater.</title>
        <authorList>
            <person name="Yuan Y."/>
        </authorList>
    </citation>
    <scope>NUCLEOTIDE SEQUENCE</scope>
    <source>
        <strain evidence="1">ZSDZ65</strain>
    </source>
</reference>
<dbReference type="Proteomes" id="UP001155587">
    <property type="component" value="Unassembled WGS sequence"/>
</dbReference>
<gene>
    <name evidence="1" type="ORF">MD535_03215</name>
</gene>
<name>A0A9X3CKR7_9VIBR</name>